<evidence type="ECO:0000313" key="2">
    <source>
        <dbReference type="Proteomes" id="UP000255233"/>
    </source>
</evidence>
<keyword evidence="2" id="KW-1185">Reference proteome</keyword>
<gene>
    <name evidence="1" type="ORF">NCTC11190_00739</name>
</gene>
<dbReference type="OrthoDB" id="1031347at2"/>
<organism evidence="1 2">
    <name type="scientific">Rikenella microfusus</name>
    <dbReference type="NCBI Taxonomy" id="28139"/>
    <lineage>
        <taxon>Bacteria</taxon>
        <taxon>Pseudomonadati</taxon>
        <taxon>Bacteroidota</taxon>
        <taxon>Bacteroidia</taxon>
        <taxon>Bacteroidales</taxon>
        <taxon>Rikenellaceae</taxon>
        <taxon>Rikenella</taxon>
    </lineage>
</organism>
<name>A0A379MPF4_9BACT</name>
<dbReference type="Proteomes" id="UP000255233">
    <property type="component" value="Unassembled WGS sequence"/>
</dbReference>
<proteinExistence type="predicted"/>
<dbReference type="EMBL" id="UGVL01000001">
    <property type="protein sequence ID" value="SUE33531.1"/>
    <property type="molecule type" value="Genomic_DNA"/>
</dbReference>
<evidence type="ECO:0000313" key="1">
    <source>
        <dbReference type="EMBL" id="SUE33531.1"/>
    </source>
</evidence>
<dbReference type="STRING" id="880526.GCA_000427365_00707"/>
<reference evidence="1 2" key="1">
    <citation type="submission" date="2018-06" db="EMBL/GenBank/DDBJ databases">
        <authorList>
            <consortium name="Pathogen Informatics"/>
            <person name="Doyle S."/>
        </authorList>
    </citation>
    <scope>NUCLEOTIDE SEQUENCE [LARGE SCALE GENOMIC DNA]</scope>
    <source>
        <strain evidence="1 2">NCTC11190</strain>
    </source>
</reference>
<sequence length="454" mass="49839">MSDTARLTDPQGRLLVDPHRIGWLMPLGKDLYHITPRHNDGETGVSFREDDLLVGYFRHDGLLPTATYLRVLTVFPDGFVARLEEGLPPQPHMILARRGNYTDSARQNSIYVDGKTGKMVFLRGVNDTILRPHNTAVQVGYIGDVVDADFPDTAPEEVGLYTQNIHTRGDFVLRNGKDVATEFSMTAGRIESAVSSIETLDGRVTQEVSQLVQTASDLSLSIGNLSMDLNGRIDAAESRITLNAQGIERKVSLNGVISTINQSAEEVKIEANRIRLVGSTSLEGMLTVEGRIKAEYIDVDNLTARRLRTAESGARIEINHETDVISAFDSREIETFRLDGLSGDWLGARLHLGMSVNSMDLTGEKLVFKDGRLYQNIVTGNSIELRNGTGETSFFLRAGEGIGSDTALGPLLRLATVPGEYSTVNFGALHSRSGKEGNWKTLYIDTDTGDIRWG</sequence>
<accession>A0A379MPF4</accession>
<dbReference type="AlphaFoldDB" id="A0A379MPF4"/>
<protein>
    <submittedName>
        <fullName evidence="1">Uncharacterized protein</fullName>
    </submittedName>
</protein>
<dbReference type="RefSeq" id="WP_027290486.1">
    <property type="nucleotide sequence ID" value="NZ_UGVL01000001.1"/>
</dbReference>